<dbReference type="InterPro" id="IPR050697">
    <property type="entry name" value="Adenylyl/Guanylyl_Cyclase_3/4"/>
</dbReference>
<protein>
    <submittedName>
        <fullName evidence="3">Adenylate/guanylate cyclase domain-containing protein</fullName>
    </submittedName>
</protein>
<evidence type="ECO:0000313" key="3">
    <source>
        <dbReference type="EMBL" id="HEA19756.1"/>
    </source>
</evidence>
<dbReference type="GO" id="GO:0035556">
    <property type="term" value="P:intracellular signal transduction"/>
    <property type="evidence" value="ECO:0007669"/>
    <property type="project" value="InterPro"/>
</dbReference>
<feature type="transmembrane region" description="Helical" evidence="1">
    <location>
        <begin position="97"/>
        <end position="120"/>
    </location>
</feature>
<dbReference type="GO" id="GO:0004016">
    <property type="term" value="F:adenylate cyclase activity"/>
    <property type="evidence" value="ECO:0007669"/>
    <property type="project" value="UniProtKB-ARBA"/>
</dbReference>
<accession>A0A831VMH7</accession>
<organism evidence="3">
    <name type="scientific">Pricia antarctica</name>
    <dbReference type="NCBI Taxonomy" id="641691"/>
    <lineage>
        <taxon>Bacteria</taxon>
        <taxon>Pseudomonadati</taxon>
        <taxon>Bacteroidota</taxon>
        <taxon>Flavobacteriia</taxon>
        <taxon>Flavobacteriales</taxon>
        <taxon>Flavobacteriaceae</taxon>
        <taxon>Pricia</taxon>
    </lineage>
</organism>
<feature type="transmembrane region" description="Helical" evidence="1">
    <location>
        <begin position="58"/>
        <end position="77"/>
    </location>
</feature>
<dbReference type="PROSITE" id="PS50125">
    <property type="entry name" value="GUANYLATE_CYCLASE_2"/>
    <property type="match status" value="1"/>
</dbReference>
<dbReference type="AlphaFoldDB" id="A0A831VMH7"/>
<keyword evidence="1" id="KW-1133">Transmembrane helix</keyword>
<dbReference type="EMBL" id="DRGL01000014">
    <property type="protein sequence ID" value="HEA19756.1"/>
    <property type="molecule type" value="Genomic_DNA"/>
</dbReference>
<sequence length="329" mass="37343">MGDQANAAETAIQIDADVLVFALTGITFIGLLVGFIELVFLNRLFEKKSFTVKIASKFLIYAIFFLVVIFITFPIAASLELNTSLFDQRVWDKYKAFFFSITNLSAGIQLSFQLLISLLYTEISENLGQNVLLNFFTGKYHTPVAETRIFMFADMKSSTTIAEELGHIKYFEFLRSYYFDLSDAIIKNSGEVYQYIGDEIVISWKLKNGLENNHCLRCFFDMKSDLIKRKDAYLEKYGVFPDFKAALHFGEVTTGEIGALKKEIFFTGDVLNTTARIQGLCNEYGVNLLVSKNLTEQLDFRDKYSVQILGKPRLKGKIDALDLATVTLN</sequence>
<dbReference type="PANTHER" id="PTHR43081:SF1">
    <property type="entry name" value="ADENYLATE CYCLASE, TERMINAL-DIFFERENTIATION SPECIFIC"/>
    <property type="match status" value="1"/>
</dbReference>
<dbReference type="InterPro" id="IPR001054">
    <property type="entry name" value="A/G_cyclase"/>
</dbReference>
<proteinExistence type="predicted"/>
<dbReference type="GO" id="GO:0009190">
    <property type="term" value="P:cyclic nucleotide biosynthetic process"/>
    <property type="evidence" value="ECO:0007669"/>
    <property type="project" value="InterPro"/>
</dbReference>
<feature type="transmembrane region" description="Helical" evidence="1">
    <location>
        <begin position="18"/>
        <end position="38"/>
    </location>
</feature>
<dbReference type="Pfam" id="PF00211">
    <property type="entry name" value="Guanylate_cyc"/>
    <property type="match status" value="1"/>
</dbReference>
<dbReference type="PANTHER" id="PTHR43081">
    <property type="entry name" value="ADENYLATE CYCLASE, TERMINAL-DIFFERENTIATION SPECIFIC-RELATED"/>
    <property type="match status" value="1"/>
</dbReference>
<name>A0A831VMH7_9FLAO</name>
<reference evidence="3" key="1">
    <citation type="journal article" date="2020" name="mSystems">
        <title>Genome- and Community-Level Interaction Insights into Carbon Utilization and Element Cycling Functions of Hydrothermarchaeota in Hydrothermal Sediment.</title>
        <authorList>
            <person name="Zhou Z."/>
            <person name="Liu Y."/>
            <person name="Xu W."/>
            <person name="Pan J."/>
            <person name="Luo Z.H."/>
            <person name="Li M."/>
        </authorList>
    </citation>
    <scope>NUCLEOTIDE SEQUENCE [LARGE SCALE GENOMIC DNA]</scope>
    <source>
        <strain evidence="3">HyVt-345</strain>
    </source>
</reference>
<dbReference type="SUPFAM" id="SSF55073">
    <property type="entry name" value="Nucleotide cyclase"/>
    <property type="match status" value="1"/>
</dbReference>
<gene>
    <name evidence="3" type="ORF">ENH87_02415</name>
</gene>
<evidence type="ECO:0000259" key="2">
    <source>
        <dbReference type="PROSITE" id="PS50125"/>
    </source>
</evidence>
<evidence type="ECO:0000256" key="1">
    <source>
        <dbReference type="SAM" id="Phobius"/>
    </source>
</evidence>
<keyword evidence="1" id="KW-0812">Transmembrane</keyword>
<keyword evidence="1" id="KW-0472">Membrane</keyword>
<dbReference type="Proteomes" id="UP000886191">
    <property type="component" value="Unassembled WGS sequence"/>
</dbReference>
<dbReference type="Gene3D" id="3.30.70.1230">
    <property type="entry name" value="Nucleotide cyclase"/>
    <property type="match status" value="1"/>
</dbReference>
<feature type="domain" description="Guanylate cyclase" evidence="2">
    <location>
        <begin position="149"/>
        <end position="278"/>
    </location>
</feature>
<dbReference type="CDD" id="cd07302">
    <property type="entry name" value="CHD"/>
    <property type="match status" value="1"/>
</dbReference>
<comment type="caution">
    <text evidence="3">The sequence shown here is derived from an EMBL/GenBank/DDBJ whole genome shotgun (WGS) entry which is preliminary data.</text>
</comment>
<dbReference type="InterPro" id="IPR029787">
    <property type="entry name" value="Nucleotide_cyclase"/>
</dbReference>